<evidence type="ECO:0000313" key="2">
    <source>
        <dbReference type="EMBL" id="BDE06334.1"/>
    </source>
</evidence>
<sequence length="375" mass="39916">MTEAAGAAALDARILDVVARYGHDGSTLSYEAFLALAQALFAHQVAHNEPYAAFARANGFSATRRPQTIAEIPAVPAAAFKDARLATFPPERTVAWFETSGTTLGGKSGRHEFDTTALYEAALLASFDRMMLADGARLRYANLVPDARERPHSSLGHMMAAVALARGDGRTAWYLHGDALDVDGFVRDMRAAVADGTAVCVATTAFALVALLDELAARDLALALPPGSRIMETGGFKGRSRFIARADLYRDASARLGVPIEAIVAEYGMTELSSQWYDTPASRARIEPRVKVAPPWLRAIVHDGEGTPLPPGTVGVIRHIDLANRGSAIAIDTEDVGALVEGGLVLFGREAGAELRGCSLDAETLLARRGLARPR</sequence>
<dbReference type="Pfam" id="PF04443">
    <property type="entry name" value="LuxE"/>
    <property type="match status" value="1"/>
</dbReference>
<evidence type="ECO:0000259" key="1">
    <source>
        <dbReference type="Pfam" id="PF04443"/>
    </source>
</evidence>
<dbReference type="AlphaFoldDB" id="A0AAN1XVU8"/>
<dbReference type="Gene3D" id="3.40.50.12780">
    <property type="entry name" value="N-terminal domain of ligase-like"/>
    <property type="match status" value="1"/>
</dbReference>
<dbReference type="InterPro" id="IPR042099">
    <property type="entry name" value="ANL_N_sf"/>
</dbReference>
<dbReference type="SUPFAM" id="SSF56801">
    <property type="entry name" value="Acetyl-CoA synthetase-like"/>
    <property type="match status" value="1"/>
</dbReference>
<reference evidence="2 3" key="1">
    <citation type="journal article" date="2022" name="ISME Commun">
        <title>Vulcanimicrobium alpinus gen. nov. sp. nov., the first cultivated representative of the candidate phylum 'Eremiobacterota', is a metabolically versatile aerobic anoxygenic phototroph.</title>
        <authorList>
            <person name="Yabe S."/>
            <person name="Muto K."/>
            <person name="Abe K."/>
            <person name="Yokota A."/>
            <person name="Staudigel H."/>
            <person name="Tebo B.M."/>
        </authorList>
    </citation>
    <scope>NUCLEOTIDE SEQUENCE [LARGE SCALE GENOMIC DNA]</scope>
    <source>
        <strain evidence="2 3">WC8-2</strain>
    </source>
</reference>
<feature type="domain" description="Acyl-protein synthetase LuxE" evidence="1">
    <location>
        <begin position="39"/>
        <end position="358"/>
    </location>
</feature>
<name>A0AAN1XVU8_UNVUL</name>
<protein>
    <submittedName>
        <fullName evidence="2">Coenzyme F390 synthetase</fullName>
    </submittedName>
</protein>
<keyword evidence="3" id="KW-1185">Reference proteome</keyword>
<dbReference type="EMBL" id="AP025523">
    <property type="protein sequence ID" value="BDE06334.1"/>
    <property type="molecule type" value="Genomic_DNA"/>
</dbReference>
<proteinExistence type="predicted"/>
<dbReference type="RefSeq" id="WP_317997300.1">
    <property type="nucleotide sequence ID" value="NZ_AP025523.1"/>
</dbReference>
<dbReference type="KEGG" id="vab:WPS_16100"/>
<dbReference type="Proteomes" id="UP001317532">
    <property type="component" value="Chromosome"/>
</dbReference>
<accession>A0AAN1XVU8</accession>
<gene>
    <name evidence="2" type="ORF">WPS_16100</name>
</gene>
<evidence type="ECO:0000313" key="3">
    <source>
        <dbReference type="Proteomes" id="UP001317532"/>
    </source>
</evidence>
<dbReference type="GO" id="GO:0008218">
    <property type="term" value="P:bioluminescence"/>
    <property type="evidence" value="ECO:0007669"/>
    <property type="project" value="InterPro"/>
</dbReference>
<dbReference type="GO" id="GO:0047474">
    <property type="term" value="F:long-chain fatty acid--protein ligase activity"/>
    <property type="evidence" value="ECO:0007669"/>
    <property type="project" value="InterPro"/>
</dbReference>
<organism evidence="2 3">
    <name type="scientific">Vulcanimicrobium alpinum</name>
    <dbReference type="NCBI Taxonomy" id="3016050"/>
    <lineage>
        <taxon>Bacteria</taxon>
        <taxon>Bacillati</taxon>
        <taxon>Vulcanimicrobiota</taxon>
        <taxon>Vulcanimicrobiia</taxon>
        <taxon>Vulcanimicrobiales</taxon>
        <taxon>Vulcanimicrobiaceae</taxon>
        <taxon>Vulcanimicrobium</taxon>
    </lineage>
</organism>
<dbReference type="InterPro" id="IPR007534">
    <property type="entry name" value="LuxE"/>
</dbReference>